<dbReference type="AlphaFoldDB" id="A0A2H1V3F3"/>
<accession>A0A2H1V3F3</accession>
<dbReference type="EMBL" id="ODYU01000497">
    <property type="protein sequence ID" value="SOQ35373.1"/>
    <property type="molecule type" value="Genomic_DNA"/>
</dbReference>
<gene>
    <name evidence="1" type="ORF">SFRICE_014455</name>
</gene>
<protein>
    <submittedName>
        <fullName evidence="1">SFRICE_014455</fullName>
    </submittedName>
</protein>
<sequence>MEKNEQETLTLHSDSRLLGLRGHFLHKIFLHMSGLLYSVLDQGVGDRSFNCSGLSESDTARSPSNVLFLSRLEKFFKRGKSSNFFSRLGGARLRDGCYLATMDAALYLIPAWFYGHSILLIAPASEPRRPGLDKQGLKK</sequence>
<organism evidence="1">
    <name type="scientific">Spodoptera frugiperda</name>
    <name type="common">Fall armyworm</name>
    <dbReference type="NCBI Taxonomy" id="7108"/>
    <lineage>
        <taxon>Eukaryota</taxon>
        <taxon>Metazoa</taxon>
        <taxon>Ecdysozoa</taxon>
        <taxon>Arthropoda</taxon>
        <taxon>Hexapoda</taxon>
        <taxon>Insecta</taxon>
        <taxon>Pterygota</taxon>
        <taxon>Neoptera</taxon>
        <taxon>Endopterygota</taxon>
        <taxon>Lepidoptera</taxon>
        <taxon>Glossata</taxon>
        <taxon>Ditrysia</taxon>
        <taxon>Noctuoidea</taxon>
        <taxon>Noctuidae</taxon>
        <taxon>Amphipyrinae</taxon>
        <taxon>Spodoptera</taxon>
    </lineage>
</organism>
<name>A0A2H1V3F3_SPOFR</name>
<reference evidence="1" key="1">
    <citation type="submission" date="2016-07" db="EMBL/GenBank/DDBJ databases">
        <authorList>
            <person name="Bretaudeau A."/>
        </authorList>
    </citation>
    <scope>NUCLEOTIDE SEQUENCE</scope>
    <source>
        <strain evidence="1">Rice</strain>
        <tissue evidence="1">Whole body</tissue>
    </source>
</reference>
<evidence type="ECO:0000313" key="1">
    <source>
        <dbReference type="EMBL" id="SOQ35373.1"/>
    </source>
</evidence>
<proteinExistence type="predicted"/>